<accession>A0AA88KPP1</accession>
<reference evidence="2 3" key="1">
    <citation type="journal article" date="2018" name="BMC Genomics">
        <title>The genome of Naegleria lovaniensis, the basis for a comparative approach to unravel pathogenicity factors of the human pathogenic amoeba N. fowleri.</title>
        <authorList>
            <person name="Liechti N."/>
            <person name="Schurch N."/>
            <person name="Bruggmann R."/>
            <person name="Wittwer M."/>
        </authorList>
    </citation>
    <scope>NUCLEOTIDE SEQUENCE [LARGE SCALE GENOMIC DNA]</scope>
    <source>
        <strain evidence="2 3">ATCC 30569</strain>
    </source>
</reference>
<dbReference type="RefSeq" id="XP_044555262.1">
    <property type="nucleotide sequence ID" value="XM_044696809.1"/>
</dbReference>
<sequence>MMQPAFLLSCLLFLVLVSNLSTSRAASSSLVRSIQLDVEPYTLSEWTQNQTQTADYYLDMIDKLKQLKSPIPLRFAIPRWFDGISHTRNGVTKKLSEFVQDRGNLMIMDYVNSGTRAVRDASTEIQYALKSGTRVVVGIETMELPSEPTATYFGKSFQELENDLNFIENTFNGNASYEGVAVHDYKWYKNFTQNFTQPFSSVKRDLYVWDSDVILKESARQEFLLTCPSLRES</sequence>
<protein>
    <submittedName>
        <fullName evidence="2">Uncharacterized protein</fullName>
    </submittedName>
</protein>
<feature type="chain" id="PRO_5041693381" evidence="1">
    <location>
        <begin position="26"/>
        <end position="233"/>
    </location>
</feature>
<dbReference type="Proteomes" id="UP000816034">
    <property type="component" value="Unassembled WGS sequence"/>
</dbReference>
<keyword evidence="1" id="KW-0732">Signal</keyword>
<keyword evidence="3" id="KW-1185">Reference proteome</keyword>
<gene>
    <name evidence="2" type="ORF">C9374_006899</name>
</gene>
<evidence type="ECO:0000313" key="3">
    <source>
        <dbReference type="Proteomes" id="UP000816034"/>
    </source>
</evidence>
<organism evidence="2 3">
    <name type="scientific">Naegleria lovaniensis</name>
    <name type="common">Amoeba</name>
    <dbReference type="NCBI Taxonomy" id="51637"/>
    <lineage>
        <taxon>Eukaryota</taxon>
        <taxon>Discoba</taxon>
        <taxon>Heterolobosea</taxon>
        <taxon>Tetramitia</taxon>
        <taxon>Eutetramitia</taxon>
        <taxon>Vahlkampfiidae</taxon>
        <taxon>Naegleria</taxon>
    </lineage>
</organism>
<feature type="signal peptide" evidence="1">
    <location>
        <begin position="1"/>
        <end position="25"/>
    </location>
</feature>
<dbReference type="AlphaFoldDB" id="A0AA88KPP1"/>
<evidence type="ECO:0000256" key="1">
    <source>
        <dbReference type="SAM" id="SignalP"/>
    </source>
</evidence>
<proteinExistence type="predicted"/>
<dbReference type="EMBL" id="PYSW02000002">
    <property type="protein sequence ID" value="KAG2393368.1"/>
    <property type="molecule type" value="Genomic_DNA"/>
</dbReference>
<comment type="caution">
    <text evidence="2">The sequence shown here is derived from an EMBL/GenBank/DDBJ whole genome shotgun (WGS) entry which is preliminary data.</text>
</comment>
<dbReference type="GeneID" id="68099353"/>
<name>A0AA88KPP1_NAELO</name>
<evidence type="ECO:0000313" key="2">
    <source>
        <dbReference type="EMBL" id="KAG2393368.1"/>
    </source>
</evidence>